<protein>
    <submittedName>
        <fullName evidence="1">Uncharacterized protein</fullName>
    </submittedName>
</protein>
<keyword evidence="2" id="KW-1185">Reference proteome</keyword>
<dbReference type="RefSeq" id="WP_109615871.1">
    <property type="nucleotide sequence ID" value="NZ_QGDO01000001.1"/>
</dbReference>
<comment type="caution">
    <text evidence="1">The sequence shown here is derived from an EMBL/GenBank/DDBJ whole genome shotgun (WGS) entry which is preliminary data.</text>
</comment>
<dbReference type="AlphaFoldDB" id="A0A315ZHT4"/>
<reference evidence="1 2" key="1">
    <citation type="submission" date="2018-03" db="EMBL/GenBank/DDBJ databases">
        <title>Genomic Encyclopedia of Archaeal and Bacterial Type Strains, Phase II (KMG-II): from individual species to whole genera.</title>
        <authorList>
            <person name="Goeker M."/>
        </authorList>
    </citation>
    <scope>NUCLEOTIDE SEQUENCE [LARGE SCALE GENOMIC DNA]</scope>
    <source>
        <strain evidence="1 2">DSM 28229</strain>
    </source>
</reference>
<sequence length="122" mass="14089">MWVIFLPSLNLEEVLDQYVPKTEIIQSETASNKAITINDIRHLSDEDKVIVLHIGNSTFIIPEKRLFEEQELKGHLEDYHFTATFHPEKGVKIVDTEEAPLPYETSNWLQVSSLYDNALVLH</sequence>
<name>A0A315ZHT4_SEDFL</name>
<evidence type="ECO:0000313" key="1">
    <source>
        <dbReference type="EMBL" id="PWJ44378.1"/>
    </source>
</evidence>
<accession>A0A315ZHT4</accession>
<evidence type="ECO:0000313" key="2">
    <source>
        <dbReference type="Proteomes" id="UP000245535"/>
    </source>
</evidence>
<proteinExistence type="predicted"/>
<dbReference type="Proteomes" id="UP000245535">
    <property type="component" value="Unassembled WGS sequence"/>
</dbReference>
<dbReference type="EMBL" id="QGDO01000001">
    <property type="protein sequence ID" value="PWJ44378.1"/>
    <property type="molecule type" value="Genomic_DNA"/>
</dbReference>
<gene>
    <name evidence="1" type="ORF">BC781_101728</name>
</gene>
<organism evidence="1 2">
    <name type="scientific">Sediminitomix flava</name>
    <dbReference type="NCBI Taxonomy" id="379075"/>
    <lineage>
        <taxon>Bacteria</taxon>
        <taxon>Pseudomonadati</taxon>
        <taxon>Bacteroidota</taxon>
        <taxon>Cytophagia</taxon>
        <taxon>Cytophagales</taxon>
        <taxon>Flammeovirgaceae</taxon>
        <taxon>Sediminitomix</taxon>
    </lineage>
</organism>